<dbReference type="Proteomes" id="UP000029223">
    <property type="component" value="Unassembled WGS sequence"/>
</dbReference>
<reference evidence="2" key="1">
    <citation type="submission" date="2014-09" db="EMBL/GenBank/DDBJ databases">
        <title>Vibrio variabilis JCM 19239. (C206) whole genome shotgun sequence.</title>
        <authorList>
            <person name="Sawabe T."/>
            <person name="Meirelles P."/>
            <person name="Nakanishi M."/>
            <person name="Sayaka M."/>
            <person name="Hattori M."/>
            <person name="Ohkuma M."/>
        </authorList>
    </citation>
    <scope>NUCLEOTIDE SEQUENCE [LARGE SCALE GENOMIC DNA]</scope>
    <source>
        <strain evidence="2">JCM 19239</strain>
    </source>
</reference>
<protein>
    <submittedName>
        <fullName evidence="1">Uncharacterized protein</fullName>
    </submittedName>
</protein>
<sequence>MDTLTTLRLHIATLEAQESQTAIHSLCHQLTHQLSELYVSQDLSLQQHLHDGLLQLLSEVDNHQSLDELKERLYRITSQLSELIFHCYDRTVTTVAQSVYSTLPKIAVA</sequence>
<evidence type="ECO:0000313" key="1">
    <source>
        <dbReference type="EMBL" id="GAL27174.1"/>
    </source>
</evidence>
<organism evidence="1 2">
    <name type="scientific">Vibrio variabilis</name>
    <dbReference type="NCBI Taxonomy" id="990271"/>
    <lineage>
        <taxon>Bacteria</taxon>
        <taxon>Pseudomonadati</taxon>
        <taxon>Pseudomonadota</taxon>
        <taxon>Gammaproteobacteria</taxon>
        <taxon>Vibrionales</taxon>
        <taxon>Vibrionaceae</taxon>
        <taxon>Vibrio</taxon>
    </lineage>
</organism>
<dbReference type="EMBL" id="BBMS01000026">
    <property type="protein sequence ID" value="GAL27174.1"/>
    <property type="molecule type" value="Genomic_DNA"/>
</dbReference>
<proteinExistence type="predicted"/>
<gene>
    <name evidence="1" type="ORF">JCM19239_5521</name>
</gene>
<accession>A0ABQ0JEI9</accession>
<evidence type="ECO:0000313" key="2">
    <source>
        <dbReference type="Proteomes" id="UP000029223"/>
    </source>
</evidence>
<keyword evidence="2" id="KW-1185">Reference proteome</keyword>
<comment type="caution">
    <text evidence="1">The sequence shown here is derived from an EMBL/GenBank/DDBJ whole genome shotgun (WGS) entry which is preliminary data.</text>
</comment>
<name>A0ABQ0JEI9_9VIBR</name>